<organism evidence="1 2">
    <name type="scientific">Circinella minor</name>
    <dbReference type="NCBI Taxonomy" id="1195481"/>
    <lineage>
        <taxon>Eukaryota</taxon>
        <taxon>Fungi</taxon>
        <taxon>Fungi incertae sedis</taxon>
        <taxon>Mucoromycota</taxon>
        <taxon>Mucoromycotina</taxon>
        <taxon>Mucoromycetes</taxon>
        <taxon>Mucorales</taxon>
        <taxon>Lichtheimiaceae</taxon>
        <taxon>Circinella</taxon>
    </lineage>
</organism>
<dbReference type="Pfam" id="PF11312">
    <property type="entry name" value="Methyltransf_34"/>
    <property type="match status" value="1"/>
</dbReference>
<gene>
    <name evidence="1" type="ORF">INT45_012042</name>
</gene>
<dbReference type="InterPro" id="IPR021463">
    <property type="entry name" value="Methyltransf_34"/>
</dbReference>
<dbReference type="AlphaFoldDB" id="A0A8H7SGJ0"/>
<sequence length="321" mass="36429">MTDNDLTDKLNDLSITSGSSKSTAVKKPRSVSKTYDKEALRRRLMLLGRNPEQNILNLIQEACADTLLRVDFGKTLQSIKAGFVQRDYEGIFTSEASDLQVYSAAYVPGRALCYFEIFCQPQLLQLLARKTTIYAIGSGSGSELVSIAAAMTRSPVEQQRINLVMQDIGEWAQVLETFESTARNSWKLTKDQLTCEYFQGDILDPMKREERAQKIADANLITFMFVMNELFVNKAAAMELIQALVGNMKKGAHLLVVESAGSFSHLKVGNKTYMVHMLLDAVKDLQPIISDDSRWYRYPETVRYPIDVQNMRYFIRLYKKI</sequence>
<protein>
    <submittedName>
        <fullName evidence="1">Uncharacterized protein</fullName>
    </submittedName>
</protein>
<dbReference type="EMBL" id="JAEPRB010000003">
    <property type="protein sequence ID" value="KAG2228018.1"/>
    <property type="molecule type" value="Genomic_DNA"/>
</dbReference>
<evidence type="ECO:0000313" key="2">
    <source>
        <dbReference type="Proteomes" id="UP000646827"/>
    </source>
</evidence>
<reference evidence="1 2" key="1">
    <citation type="submission" date="2020-12" db="EMBL/GenBank/DDBJ databases">
        <title>Metabolic potential, ecology and presence of endohyphal bacteria is reflected in genomic diversity of Mucoromycotina.</title>
        <authorList>
            <person name="Muszewska A."/>
            <person name="Okrasinska A."/>
            <person name="Steczkiewicz K."/>
            <person name="Drgas O."/>
            <person name="Orlowska M."/>
            <person name="Perlinska-Lenart U."/>
            <person name="Aleksandrzak-Piekarczyk T."/>
            <person name="Szatraj K."/>
            <person name="Zielenkiewicz U."/>
            <person name="Pilsyk S."/>
            <person name="Malc E."/>
            <person name="Mieczkowski P."/>
            <person name="Kruszewska J.S."/>
            <person name="Biernat P."/>
            <person name="Pawlowska J."/>
        </authorList>
    </citation>
    <scope>NUCLEOTIDE SEQUENCE [LARGE SCALE GENOMIC DNA]</scope>
    <source>
        <strain evidence="1 2">CBS 142.35</strain>
    </source>
</reference>
<proteinExistence type="predicted"/>
<accession>A0A8H7SGJ0</accession>
<dbReference type="InterPro" id="IPR029063">
    <property type="entry name" value="SAM-dependent_MTases_sf"/>
</dbReference>
<evidence type="ECO:0000313" key="1">
    <source>
        <dbReference type="EMBL" id="KAG2228018.1"/>
    </source>
</evidence>
<dbReference type="OrthoDB" id="6419443at2759"/>
<dbReference type="Gene3D" id="3.40.50.150">
    <property type="entry name" value="Vaccinia Virus protein VP39"/>
    <property type="match status" value="1"/>
</dbReference>
<dbReference type="Proteomes" id="UP000646827">
    <property type="component" value="Unassembled WGS sequence"/>
</dbReference>
<name>A0A8H7SGJ0_9FUNG</name>
<keyword evidence="2" id="KW-1185">Reference proteome</keyword>
<comment type="caution">
    <text evidence="1">The sequence shown here is derived from an EMBL/GenBank/DDBJ whole genome shotgun (WGS) entry which is preliminary data.</text>
</comment>